<evidence type="ECO:0000313" key="1">
    <source>
        <dbReference type="EMBL" id="QUJ78059.1"/>
    </source>
</evidence>
<protein>
    <submittedName>
        <fullName evidence="1">Type I secretion C-terminal target domain-containing protein</fullName>
    </submittedName>
</protein>
<dbReference type="Proteomes" id="UP000683291">
    <property type="component" value="Chromosome 1"/>
</dbReference>
<dbReference type="PRINTS" id="PR00313">
    <property type="entry name" value="CABNDNGRPT"/>
</dbReference>
<dbReference type="AlphaFoldDB" id="A0A975JGG0"/>
<dbReference type="SUPFAM" id="SSF51120">
    <property type="entry name" value="beta-Roll"/>
    <property type="match status" value="1"/>
</dbReference>
<keyword evidence="2" id="KW-1185">Reference proteome</keyword>
<proteinExistence type="predicted"/>
<name>A0A975JGG0_9RHOB</name>
<dbReference type="KEGG" id="sual:KDD17_14510"/>
<dbReference type="Pfam" id="PF00353">
    <property type="entry name" value="HemolysinCabind"/>
    <property type="match status" value="1"/>
</dbReference>
<dbReference type="InterPro" id="IPR018511">
    <property type="entry name" value="Hemolysin-typ_Ca-bd_CS"/>
</dbReference>
<dbReference type="GO" id="GO:0005509">
    <property type="term" value="F:calcium ion binding"/>
    <property type="evidence" value="ECO:0007669"/>
    <property type="project" value="InterPro"/>
</dbReference>
<accession>A0A975JGG0</accession>
<dbReference type="InterPro" id="IPR019960">
    <property type="entry name" value="T1SS_VCA0849"/>
</dbReference>
<dbReference type="Gene3D" id="2.150.10.10">
    <property type="entry name" value="Serralysin-like metalloprotease, C-terminal"/>
    <property type="match status" value="1"/>
</dbReference>
<organism evidence="1 2">
    <name type="scientific">Sulfitobacter albidus</name>
    <dbReference type="NCBI Taxonomy" id="2829501"/>
    <lineage>
        <taxon>Bacteria</taxon>
        <taxon>Pseudomonadati</taxon>
        <taxon>Pseudomonadota</taxon>
        <taxon>Alphaproteobacteria</taxon>
        <taxon>Rhodobacterales</taxon>
        <taxon>Roseobacteraceae</taxon>
        <taxon>Sulfitobacter</taxon>
    </lineage>
</organism>
<evidence type="ECO:0000313" key="2">
    <source>
        <dbReference type="Proteomes" id="UP000683291"/>
    </source>
</evidence>
<dbReference type="NCBIfam" id="TIGR03661">
    <property type="entry name" value="T1SS_VCA0849"/>
    <property type="match status" value="1"/>
</dbReference>
<gene>
    <name evidence="1" type="ORF">KDD17_14510</name>
</gene>
<dbReference type="InterPro" id="IPR011049">
    <property type="entry name" value="Serralysin-like_metalloprot_C"/>
</dbReference>
<dbReference type="PROSITE" id="PS00330">
    <property type="entry name" value="HEMOLYSIN_CALCIUM"/>
    <property type="match status" value="1"/>
</dbReference>
<dbReference type="InterPro" id="IPR001343">
    <property type="entry name" value="Hemolysn_Ca-bd"/>
</dbReference>
<sequence>MLGGAGDDTLNGGSGNDTLFGGWGDDEVTGGSGADRFVFGFQPGNDTITDFDAGEGDVLRVDDVLWRDTHGELSSAAVVRIFGEVSDGSLKLTFDDDETLVIEGVTSLGGALDIF</sequence>
<dbReference type="EMBL" id="CP073581">
    <property type="protein sequence ID" value="QUJ78059.1"/>
    <property type="molecule type" value="Genomic_DNA"/>
</dbReference>
<reference evidence="1" key="1">
    <citation type="submission" date="2021-04" db="EMBL/GenBank/DDBJ databases">
        <title>Complete genome sequence for Sulfitobacter sp. strain JK7-1.</title>
        <authorList>
            <person name="Park S.-J."/>
        </authorList>
    </citation>
    <scope>NUCLEOTIDE SEQUENCE</scope>
    <source>
        <strain evidence="1">JK7-1</strain>
    </source>
</reference>